<evidence type="ECO:0000313" key="7">
    <source>
        <dbReference type="Proteomes" id="UP000694480"/>
    </source>
</evidence>
<dbReference type="Gene3D" id="1.10.760.10">
    <property type="entry name" value="Cytochrome c-like domain"/>
    <property type="match status" value="1"/>
</dbReference>
<dbReference type="AlphaFoldDB" id="A0A930YWR2"/>
<dbReference type="EMBL" id="JADKYY010000011">
    <property type="protein sequence ID" value="MBF5027837.1"/>
    <property type="molecule type" value="Genomic_DNA"/>
</dbReference>
<evidence type="ECO:0000313" key="6">
    <source>
        <dbReference type="EMBL" id="MBF5027837.1"/>
    </source>
</evidence>
<gene>
    <name evidence="6" type="ORF">IC612_08520</name>
</gene>
<dbReference type="GO" id="GO:0009055">
    <property type="term" value="F:electron transfer activity"/>
    <property type="evidence" value="ECO:0007669"/>
    <property type="project" value="InterPro"/>
</dbReference>
<evidence type="ECO:0000256" key="4">
    <source>
        <dbReference type="PROSITE-ProRule" id="PRU00433"/>
    </source>
</evidence>
<dbReference type="GO" id="GO:0046872">
    <property type="term" value="F:metal ion binding"/>
    <property type="evidence" value="ECO:0007669"/>
    <property type="project" value="UniProtKB-KW"/>
</dbReference>
<protein>
    <submittedName>
        <fullName evidence="6">Cytochrome C</fullName>
    </submittedName>
</protein>
<dbReference type="InterPro" id="IPR009056">
    <property type="entry name" value="Cyt_c-like_dom"/>
</dbReference>
<evidence type="ECO:0000256" key="2">
    <source>
        <dbReference type="ARBA" id="ARBA00022723"/>
    </source>
</evidence>
<dbReference type="InterPro" id="IPR036909">
    <property type="entry name" value="Cyt_c-like_dom_sf"/>
</dbReference>
<evidence type="ECO:0000256" key="3">
    <source>
        <dbReference type="ARBA" id="ARBA00023004"/>
    </source>
</evidence>
<dbReference type="PROSITE" id="PS51257">
    <property type="entry name" value="PROKAR_LIPOPROTEIN"/>
    <property type="match status" value="1"/>
</dbReference>
<reference evidence="6" key="1">
    <citation type="submission" date="2020-11" db="EMBL/GenBank/DDBJ databases">
        <title>Genome seq and assembly of Planobacterium sp.</title>
        <authorList>
            <person name="Chhetri G."/>
        </authorList>
    </citation>
    <scope>NUCLEOTIDE SEQUENCE</scope>
    <source>
        <strain evidence="6">GCR5</strain>
    </source>
</reference>
<keyword evidence="1 4" id="KW-0349">Heme</keyword>
<dbReference type="SUPFAM" id="SSF46626">
    <property type="entry name" value="Cytochrome c"/>
    <property type="match status" value="1"/>
</dbReference>
<dbReference type="RefSeq" id="WP_194739763.1">
    <property type="nucleotide sequence ID" value="NZ_JADKYY010000011.1"/>
</dbReference>
<dbReference type="PROSITE" id="PS51007">
    <property type="entry name" value="CYTC"/>
    <property type="match status" value="1"/>
</dbReference>
<accession>A0A930YWR2</accession>
<sequence length="90" mass="9737">MKKLFIIPAVLLLVGSCTQKGTPGTKMSESQRLAEGKTIFENSCGKCHDLPDPKAHNDTEWIGIVNAMAPKAKLSSEQGALVYDYITSVN</sequence>
<keyword evidence="3 4" id="KW-0408">Iron</keyword>
<name>A0A930YWR2_9FLAO</name>
<comment type="caution">
    <text evidence="6">The sequence shown here is derived from an EMBL/GenBank/DDBJ whole genome shotgun (WGS) entry which is preliminary data.</text>
</comment>
<feature type="domain" description="Cytochrome c" evidence="5">
    <location>
        <begin position="31"/>
        <end position="90"/>
    </location>
</feature>
<evidence type="ECO:0000256" key="1">
    <source>
        <dbReference type="ARBA" id="ARBA00022617"/>
    </source>
</evidence>
<keyword evidence="2 4" id="KW-0479">Metal-binding</keyword>
<keyword evidence="7" id="KW-1185">Reference proteome</keyword>
<dbReference type="GO" id="GO:0020037">
    <property type="term" value="F:heme binding"/>
    <property type="evidence" value="ECO:0007669"/>
    <property type="project" value="InterPro"/>
</dbReference>
<dbReference type="Proteomes" id="UP000694480">
    <property type="component" value="Unassembled WGS sequence"/>
</dbReference>
<evidence type="ECO:0000259" key="5">
    <source>
        <dbReference type="PROSITE" id="PS51007"/>
    </source>
</evidence>
<organism evidence="6 7">
    <name type="scientific">Planobacterium oryzisoli</name>
    <dbReference type="NCBI Taxonomy" id="2771435"/>
    <lineage>
        <taxon>Bacteria</taxon>
        <taxon>Pseudomonadati</taxon>
        <taxon>Bacteroidota</taxon>
        <taxon>Flavobacteriia</taxon>
        <taxon>Flavobacteriales</taxon>
        <taxon>Weeksellaceae</taxon>
        <taxon>Chryseobacterium group</taxon>
        <taxon>Chryseobacterium</taxon>
    </lineage>
</organism>
<proteinExistence type="predicted"/>